<proteinExistence type="predicted"/>
<name>A0ABR1FJH2_AURAN</name>
<evidence type="ECO:0000313" key="3">
    <source>
        <dbReference type="Proteomes" id="UP001363151"/>
    </source>
</evidence>
<protein>
    <submittedName>
        <fullName evidence="2">Uncharacterized protein</fullName>
    </submittedName>
</protein>
<evidence type="ECO:0000256" key="1">
    <source>
        <dbReference type="SAM" id="MobiDB-lite"/>
    </source>
</evidence>
<sequence>MISFYETFFLEDIDNDFTVAASVVFSLMKKFALDSSFDTMYLSRAEDGAFLGYHNKKDANGSYEMSFLPGWDCPWNYTKACNGSDPCDAAYPGFQPACRHRVDAMEVWESDGADSSWSDIYEFHSNGDLGITATRVYADWRGRRTMTASVDYVLSAVDAAVAGATTTGDVAYVMEYRTGLLVAVSEGRRVDADGKRVTPYDRALISADDLYRLDAEAAAPPIKPTPRGQNRHDLETDMRARETDVIANLVRRFSSDDGDGDGDGPAAAATDGARPRPATAVADGPAAARRRPADDDDAGACAAAGCVAPP</sequence>
<gene>
    <name evidence="2" type="ORF">SO694_00031051</name>
</gene>
<feature type="region of interest" description="Disordered" evidence="1">
    <location>
        <begin position="252"/>
        <end position="299"/>
    </location>
</feature>
<organism evidence="2 3">
    <name type="scientific">Aureococcus anophagefferens</name>
    <name type="common">Harmful bloom alga</name>
    <dbReference type="NCBI Taxonomy" id="44056"/>
    <lineage>
        <taxon>Eukaryota</taxon>
        <taxon>Sar</taxon>
        <taxon>Stramenopiles</taxon>
        <taxon>Ochrophyta</taxon>
        <taxon>Pelagophyceae</taxon>
        <taxon>Pelagomonadales</taxon>
        <taxon>Pelagomonadaceae</taxon>
        <taxon>Aureococcus</taxon>
    </lineage>
</organism>
<keyword evidence="3" id="KW-1185">Reference proteome</keyword>
<feature type="compositionally biased region" description="Low complexity" evidence="1">
    <location>
        <begin position="264"/>
        <end position="287"/>
    </location>
</feature>
<dbReference type="Proteomes" id="UP001363151">
    <property type="component" value="Unassembled WGS sequence"/>
</dbReference>
<accession>A0ABR1FJH2</accession>
<comment type="caution">
    <text evidence="2">The sequence shown here is derived from an EMBL/GenBank/DDBJ whole genome shotgun (WGS) entry which is preliminary data.</text>
</comment>
<dbReference type="EMBL" id="JBBJCI010000371">
    <property type="protein sequence ID" value="KAK7232031.1"/>
    <property type="molecule type" value="Genomic_DNA"/>
</dbReference>
<evidence type="ECO:0000313" key="2">
    <source>
        <dbReference type="EMBL" id="KAK7232031.1"/>
    </source>
</evidence>
<reference evidence="2 3" key="1">
    <citation type="submission" date="2024-03" db="EMBL/GenBank/DDBJ databases">
        <title>Aureococcus anophagefferens CCMP1851 and Kratosvirus quantuckense: Draft genome of a second virus-susceptible host strain in the model system.</title>
        <authorList>
            <person name="Chase E."/>
            <person name="Truchon A.R."/>
            <person name="Schepens W."/>
            <person name="Wilhelm S.W."/>
        </authorList>
    </citation>
    <scope>NUCLEOTIDE SEQUENCE [LARGE SCALE GENOMIC DNA]</scope>
    <source>
        <strain evidence="2 3">CCMP1851</strain>
    </source>
</reference>